<gene>
    <name evidence="1" type="ORF">CAP_2221</name>
</gene>
<name>A0A017TBS3_9BACT</name>
<reference evidence="1 2" key="1">
    <citation type="submission" date="2013-05" db="EMBL/GenBank/DDBJ databases">
        <title>Genome assembly of Chondromyces apiculatus DSM 436.</title>
        <authorList>
            <person name="Sharma G."/>
            <person name="Khatri I."/>
            <person name="Kaur C."/>
            <person name="Mayilraj S."/>
            <person name="Subramanian S."/>
        </authorList>
    </citation>
    <scope>NUCLEOTIDE SEQUENCE [LARGE SCALE GENOMIC DNA]</scope>
    <source>
        <strain evidence="1 2">DSM 436</strain>
    </source>
</reference>
<accession>A0A017TBS3</accession>
<organism evidence="1 2">
    <name type="scientific">Chondromyces apiculatus DSM 436</name>
    <dbReference type="NCBI Taxonomy" id="1192034"/>
    <lineage>
        <taxon>Bacteria</taxon>
        <taxon>Pseudomonadati</taxon>
        <taxon>Myxococcota</taxon>
        <taxon>Polyangia</taxon>
        <taxon>Polyangiales</taxon>
        <taxon>Polyangiaceae</taxon>
        <taxon>Chondromyces</taxon>
    </lineage>
</organism>
<protein>
    <submittedName>
        <fullName evidence="1">Uncharacterized protein</fullName>
    </submittedName>
</protein>
<keyword evidence="2" id="KW-1185">Reference proteome</keyword>
<dbReference type="EMBL" id="ASRX01000018">
    <property type="protein sequence ID" value="EYF06031.1"/>
    <property type="molecule type" value="Genomic_DNA"/>
</dbReference>
<comment type="caution">
    <text evidence="1">The sequence shown here is derived from an EMBL/GenBank/DDBJ whole genome shotgun (WGS) entry which is preliminary data.</text>
</comment>
<evidence type="ECO:0000313" key="1">
    <source>
        <dbReference type="EMBL" id="EYF06031.1"/>
    </source>
</evidence>
<dbReference type="AlphaFoldDB" id="A0A017TBS3"/>
<dbReference type="Proteomes" id="UP000019678">
    <property type="component" value="Unassembled WGS sequence"/>
</dbReference>
<sequence>MMQSVQRYTREGLPPCYSDFESFLYDFYPDLPWDDALNISLQHILTSGKFEVTLDAVQQRFGFDFRAELHTALAQP</sequence>
<evidence type="ECO:0000313" key="2">
    <source>
        <dbReference type="Proteomes" id="UP000019678"/>
    </source>
</evidence>
<proteinExistence type="predicted"/>